<dbReference type="InterPro" id="IPR003660">
    <property type="entry name" value="HAMP_dom"/>
</dbReference>
<comment type="similarity">
    <text evidence="9">Belongs to the methyl-accepting chemotaxis (MCP) protein family.</text>
</comment>
<gene>
    <name evidence="15" type="primary">mcpG</name>
    <name evidence="15" type="ORF">PS662_00808</name>
</gene>
<evidence type="ECO:0000256" key="11">
    <source>
        <dbReference type="SAM" id="Phobius"/>
    </source>
</evidence>
<dbReference type="CDD" id="cd11386">
    <property type="entry name" value="MCP_signal"/>
    <property type="match status" value="1"/>
</dbReference>
<dbReference type="AlphaFoldDB" id="A0A5E6Q922"/>
<evidence type="ECO:0000313" key="15">
    <source>
        <dbReference type="EMBL" id="VVM51070.1"/>
    </source>
</evidence>
<feature type="domain" description="HAMP" evidence="14">
    <location>
        <begin position="298"/>
        <end position="352"/>
    </location>
</feature>
<evidence type="ECO:0000256" key="1">
    <source>
        <dbReference type="ARBA" id="ARBA00004651"/>
    </source>
</evidence>
<dbReference type="GO" id="GO:0005886">
    <property type="term" value="C:plasma membrane"/>
    <property type="evidence" value="ECO:0007669"/>
    <property type="project" value="UniProtKB-SubCell"/>
</dbReference>
<feature type="chain" id="PRO_5023012139" evidence="12">
    <location>
        <begin position="25"/>
        <end position="629"/>
    </location>
</feature>
<dbReference type="Gene3D" id="1.10.287.950">
    <property type="entry name" value="Methyl-accepting chemotaxis protein"/>
    <property type="match status" value="1"/>
</dbReference>
<keyword evidence="5 11" id="KW-0812">Transmembrane</keyword>
<proteinExistence type="inferred from homology"/>
<evidence type="ECO:0000256" key="8">
    <source>
        <dbReference type="ARBA" id="ARBA00023224"/>
    </source>
</evidence>
<dbReference type="SMART" id="SM00283">
    <property type="entry name" value="MA"/>
    <property type="match status" value="1"/>
</dbReference>
<dbReference type="FunFam" id="1.10.287.950:FF:000001">
    <property type="entry name" value="Methyl-accepting chemotaxis sensory transducer"/>
    <property type="match status" value="1"/>
</dbReference>
<evidence type="ECO:0000256" key="4">
    <source>
        <dbReference type="ARBA" id="ARBA00022500"/>
    </source>
</evidence>
<dbReference type="PANTHER" id="PTHR32089:SF39">
    <property type="entry name" value="METHYL-ACCEPTING CHEMOTAXIS PROTEIN HLYB"/>
    <property type="match status" value="1"/>
</dbReference>
<name>A0A5E6Q922_PSEFL</name>
<dbReference type="GO" id="GO:0006935">
    <property type="term" value="P:chemotaxis"/>
    <property type="evidence" value="ECO:0007669"/>
    <property type="project" value="UniProtKB-KW"/>
</dbReference>
<dbReference type="Pfam" id="PF00672">
    <property type="entry name" value="HAMP"/>
    <property type="match status" value="1"/>
</dbReference>
<protein>
    <submittedName>
        <fullName evidence="15">Methyl-accepting chemotaxis protein McpG</fullName>
    </submittedName>
</protein>
<evidence type="ECO:0000256" key="2">
    <source>
        <dbReference type="ARBA" id="ARBA00022475"/>
    </source>
</evidence>
<feature type="domain" description="Methyl-accepting transducer" evidence="13">
    <location>
        <begin position="357"/>
        <end position="593"/>
    </location>
</feature>
<dbReference type="InterPro" id="IPR033479">
    <property type="entry name" value="dCache_1"/>
</dbReference>
<accession>A0A5E6Q922</accession>
<evidence type="ECO:0000256" key="10">
    <source>
        <dbReference type="PROSITE-ProRule" id="PRU00284"/>
    </source>
</evidence>
<dbReference type="Pfam" id="PF02743">
    <property type="entry name" value="dCache_1"/>
    <property type="match status" value="1"/>
</dbReference>
<keyword evidence="6 11" id="KW-1133">Transmembrane helix</keyword>
<keyword evidence="12" id="KW-0732">Signal</keyword>
<evidence type="ECO:0000259" key="14">
    <source>
        <dbReference type="PROSITE" id="PS50885"/>
    </source>
</evidence>
<dbReference type="CDD" id="cd06225">
    <property type="entry name" value="HAMP"/>
    <property type="match status" value="1"/>
</dbReference>
<dbReference type="SUPFAM" id="SSF103190">
    <property type="entry name" value="Sensory domain-like"/>
    <property type="match status" value="1"/>
</dbReference>
<organism evidence="15 16">
    <name type="scientific">Pseudomonas fluorescens</name>
    <dbReference type="NCBI Taxonomy" id="294"/>
    <lineage>
        <taxon>Bacteria</taxon>
        <taxon>Pseudomonadati</taxon>
        <taxon>Pseudomonadota</taxon>
        <taxon>Gammaproteobacteria</taxon>
        <taxon>Pseudomonadales</taxon>
        <taxon>Pseudomonadaceae</taxon>
        <taxon>Pseudomonas</taxon>
    </lineage>
</organism>
<dbReference type="CDD" id="cd12913">
    <property type="entry name" value="PDC1_MCP_like"/>
    <property type="match status" value="1"/>
</dbReference>
<keyword evidence="4" id="KW-0145">Chemotaxis</keyword>
<evidence type="ECO:0000256" key="12">
    <source>
        <dbReference type="SAM" id="SignalP"/>
    </source>
</evidence>
<keyword evidence="8 10" id="KW-0807">Transducer</keyword>
<dbReference type="SUPFAM" id="SSF58104">
    <property type="entry name" value="Methyl-accepting chemotaxis protein (MCP) signaling domain"/>
    <property type="match status" value="1"/>
</dbReference>
<dbReference type="EMBL" id="CABVHK010000002">
    <property type="protein sequence ID" value="VVM51070.1"/>
    <property type="molecule type" value="Genomic_DNA"/>
</dbReference>
<dbReference type="PROSITE" id="PS50885">
    <property type="entry name" value="HAMP"/>
    <property type="match status" value="1"/>
</dbReference>
<sequence length="629" mass="67708" precursor="true">MNKNMRFSHKILLAAALIVTLAFAAFTLYNDYKQRHAIRNDLDNYLQEMGRVTANNIQTWLNGRSLLIENLAQNIALNADTGNITLLLEQKALAAAFVAMFLGSSDGTFIIRPDSKMPAGFDPRVRDWYKSAQSTSGSVLTEPYIDVATGKLVVSIVQSVFMDGQNIGAVGGDLSLQMITDTLNALDFDGMGHAFLVSADGKILVHPDQKLAMKSLAEAYPKDTPRISSDFSEIEVDGQTRIVTFTPIKGLSSVNWYIGLSVDKGKAFSMLSEFRTSAVVATVIAVAIILALLGLLIRLLIQPLHVMTRAMVDIADGEGDLTKRLTIENQDEFGALGTAFNRFVERIHGSIREVSSATGQVNEVALRVVAASNSSMFNSDQQASRTSSVAAAINQLGAAAQEIARNAAQASSQASDARSLAEDGQQVVDRSIGAMNQLSSMLSASSSHIESLNSKTVNIGQILEVITSISQQTNLLALNAAIEAARAGEAGRGFAVVADEVRNLAHRTQESAQQVQTMIEELQIGARESVSAMSDSQRHSRDSVDIANLAGERLDSVTRRIGEIDGMNQSVATATEEQTAVVESINVDITEINTLNQEGVENLQSTLRACSDLEQQAARLKQLVGSFRI</sequence>
<dbReference type="GO" id="GO:0007165">
    <property type="term" value="P:signal transduction"/>
    <property type="evidence" value="ECO:0007669"/>
    <property type="project" value="UniProtKB-KW"/>
</dbReference>
<evidence type="ECO:0000256" key="6">
    <source>
        <dbReference type="ARBA" id="ARBA00022989"/>
    </source>
</evidence>
<dbReference type="CDD" id="cd12912">
    <property type="entry name" value="PDC2_MCP_like"/>
    <property type="match status" value="1"/>
</dbReference>
<evidence type="ECO:0000256" key="9">
    <source>
        <dbReference type="ARBA" id="ARBA00029447"/>
    </source>
</evidence>
<evidence type="ECO:0000256" key="3">
    <source>
        <dbReference type="ARBA" id="ARBA00022481"/>
    </source>
</evidence>
<comment type="subcellular location">
    <subcellularLocation>
        <location evidence="1">Cell membrane</location>
        <topology evidence="1">Multi-pass membrane protein</topology>
    </subcellularLocation>
</comment>
<dbReference type="InterPro" id="IPR029151">
    <property type="entry name" value="Sensor-like_sf"/>
</dbReference>
<evidence type="ECO:0000256" key="7">
    <source>
        <dbReference type="ARBA" id="ARBA00023136"/>
    </source>
</evidence>
<dbReference type="Gene3D" id="3.30.450.20">
    <property type="entry name" value="PAS domain"/>
    <property type="match status" value="2"/>
</dbReference>
<dbReference type="InterPro" id="IPR004089">
    <property type="entry name" value="MCPsignal_dom"/>
</dbReference>
<dbReference type="Pfam" id="PF00015">
    <property type="entry name" value="MCPsignal"/>
    <property type="match status" value="1"/>
</dbReference>
<dbReference type="PROSITE" id="PS50111">
    <property type="entry name" value="CHEMOTAXIS_TRANSDUC_2"/>
    <property type="match status" value="1"/>
</dbReference>
<feature type="signal peptide" evidence="12">
    <location>
        <begin position="1"/>
        <end position="24"/>
    </location>
</feature>
<keyword evidence="3" id="KW-0488">Methylation</keyword>
<feature type="transmembrane region" description="Helical" evidence="11">
    <location>
        <begin position="278"/>
        <end position="301"/>
    </location>
</feature>
<evidence type="ECO:0000259" key="13">
    <source>
        <dbReference type="PROSITE" id="PS50111"/>
    </source>
</evidence>
<keyword evidence="2" id="KW-1003">Cell membrane</keyword>
<evidence type="ECO:0000256" key="5">
    <source>
        <dbReference type="ARBA" id="ARBA00022692"/>
    </source>
</evidence>
<reference evidence="15 16" key="1">
    <citation type="submission" date="2019-09" db="EMBL/GenBank/DDBJ databases">
        <authorList>
            <person name="Chandra G."/>
            <person name="Truman W A."/>
        </authorList>
    </citation>
    <scope>NUCLEOTIDE SEQUENCE [LARGE SCALE GENOMIC DNA]</scope>
    <source>
        <strain evidence="15">PS662</strain>
    </source>
</reference>
<dbReference type="PANTHER" id="PTHR32089">
    <property type="entry name" value="METHYL-ACCEPTING CHEMOTAXIS PROTEIN MCPB"/>
    <property type="match status" value="1"/>
</dbReference>
<evidence type="ECO:0000313" key="16">
    <source>
        <dbReference type="Proteomes" id="UP000326953"/>
    </source>
</evidence>
<keyword evidence="7 11" id="KW-0472">Membrane</keyword>
<dbReference type="Proteomes" id="UP000326953">
    <property type="component" value="Unassembled WGS sequence"/>
</dbReference>
<dbReference type="OrthoDB" id="7021108at2"/>
<dbReference type="SMART" id="SM00304">
    <property type="entry name" value="HAMP"/>
    <property type="match status" value="1"/>
</dbReference>